<dbReference type="AlphaFoldDB" id="A0A517Q5Q1"/>
<evidence type="ECO:0000256" key="1">
    <source>
        <dbReference type="SAM" id="MobiDB-lite"/>
    </source>
</evidence>
<evidence type="ECO:0000313" key="3">
    <source>
        <dbReference type="Proteomes" id="UP000315647"/>
    </source>
</evidence>
<protein>
    <submittedName>
        <fullName evidence="2">Uncharacterized protein</fullName>
    </submittedName>
</protein>
<keyword evidence="3" id="KW-1185">Reference proteome</keyword>
<dbReference type="EMBL" id="CP037421">
    <property type="protein sequence ID" value="QDT26977.1"/>
    <property type="molecule type" value="Genomic_DNA"/>
</dbReference>
<sequence>MPFAYIRRQYIGHRMTIQEKTINKPVFIALAKTGDHCHWLPGDQCGRSATILSPVITPLPPSDSELLQNGPRLNSPRSLRKSPDRTIYKNSCYALRLRRTEDLTQELELTG</sequence>
<evidence type="ECO:0000313" key="2">
    <source>
        <dbReference type="EMBL" id="QDT26977.1"/>
    </source>
</evidence>
<feature type="region of interest" description="Disordered" evidence="1">
    <location>
        <begin position="62"/>
        <end position="82"/>
    </location>
</feature>
<dbReference type="Proteomes" id="UP000315647">
    <property type="component" value="Chromosome"/>
</dbReference>
<proteinExistence type="predicted"/>
<accession>A0A517Q5Q1</accession>
<name>A0A517Q5Q1_9PLAN</name>
<reference evidence="2 3" key="1">
    <citation type="submission" date="2019-03" db="EMBL/GenBank/DDBJ databases">
        <title>Deep-cultivation of Planctomycetes and their phenomic and genomic characterization uncovers novel biology.</title>
        <authorList>
            <person name="Wiegand S."/>
            <person name="Jogler M."/>
            <person name="Boedeker C."/>
            <person name="Pinto D."/>
            <person name="Vollmers J."/>
            <person name="Rivas-Marin E."/>
            <person name="Kohn T."/>
            <person name="Peeters S.H."/>
            <person name="Heuer A."/>
            <person name="Rast P."/>
            <person name="Oberbeckmann S."/>
            <person name="Bunk B."/>
            <person name="Jeske O."/>
            <person name="Meyerdierks A."/>
            <person name="Storesund J.E."/>
            <person name="Kallscheuer N."/>
            <person name="Luecker S."/>
            <person name="Lage O.M."/>
            <person name="Pohl T."/>
            <person name="Merkel B.J."/>
            <person name="Hornburger P."/>
            <person name="Mueller R.-W."/>
            <person name="Bruemmer F."/>
            <person name="Labrenz M."/>
            <person name="Spormann A.M."/>
            <person name="Op den Camp H."/>
            <person name="Overmann J."/>
            <person name="Amann R."/>
            <person name="Jetten M.S.M."/>
            <person name="Mascher T."/>
            <person name="Medema M.H."/>
            <person name="Devos D.P."/>
            <person name="Kaster A.-K."/>
            <person name="Ovreas L."/>
            <person name="Rohde M."/>
            <person name="Galperin M.Y."/>
            <person name="Jogler C."/>
        </authorList>
    </citation>
    <scope>NUCLEOTIDE SEQUENCE [LARGE SCALE GENOMIC DNA]</scope>
    <source>
        <strain evidence="2 3">Enr10</strain>
    </source>
</reference>
<organism evidence="2 3">
    <name type="scientific">Gimesia panareensis</name>
    <dbReference type="NCBI Taxonomy" id="2527978"/>
    <lineage>
        <taxon>Bacteria</taxon>
        <taxon>Pseudomonadati</taxon>
        <taxon>Planctomycetota</taxon>
        <taxon>Planctomycetia</taxon>
        <taxon>Planctomycetales</taxon>
        <taxon>Planctomycetaceae</taxon>
        <taxon>Gimesia</taxon>
    </lineage>
</organism>
<feature type="compositionally biased region" description="Polar residues" evidence="1">
    <location>
        <begin position="65"/>
        <end position="77"/>
    </location>
</feature>
<gene>
    <name evidence="2" type="ORF">Enr10x_22900</name>
</gene>